<feature type="domain" description="LysM" evidence="4">
    <location>
        <begin position="457"/>
        <end position="504"/>
    </location>
</feature>
<sequence length="666" mass="68490">MVLAGVLALLLAASAGVNADAGVTMFTNGSLSSLGLTSACELSLYNSIDCDPGVSALATSSYGGSLNNATLTSLVCQSACEASIAQLHDSVAASCGTTAALIPGMPFLALVDQVWSNWNQTCFTDPTTGDNCNDVIAAFPDVNNVTDLPTADLCSYCNVQQLALLQANAYSDAYTQDWQSTYAAVAQACNLTVSNFGPVPSAFNVTVPSVEVNCISGNTYTTKEGDTCDSIAQTYGVSAATMFYINPTIVNCSSIWTGTELCLPQTCSSIYTVQANDTCSTIAADYGLLTVDVINFNSQLNVNCSNLVDPVPYWGSTLCVSTPGGTYTGQPLNTTTGDGGSSVVSPPAGSPVATGTTTDCGAWFVNQASLNLTCAQICLSNLIAINLFTEANPSLNKTTCDSDLVAGAAYCVDPLPGWNYGNSTSSNATTTTTTTSVPAASTPGAPTQTGIASNCNKYYTVQDGDNCATVAAEFGITTAQFLAWNPAVSSDCTSGLWVNEAYCVGVSSSTTALTTATTTTAPTTTTQATTTTTVSPPAPTQSGIPSNCDNYYVPVSGDNCATVAAKYGITTAQFLAWNPAISSDCTSGFWLEEAYCVGISPPAPTQSGIPSNCDDYYVPVSGDTCATVAAKYGITTAQFLAWNPAVSSDCTSGFWLEEAYCVAVSP</sequence>
<evidence type="ECO:0000256" key="1">
    <source>
        <dbReference type="ARBA" id="ARBA00022669"/>
    </source>
</evidence>
<dbReference type="Proteomes" id="UP000641853">
    <property type="component" value="Unassembled WGS sequence"/>
</dbReference>
<dbReference type="EMBL" id="JACBAG010001856">
    <property type="protein sequence ID" value="KAF7179688.1"/>
    <property type="molecule type" value="Genomic_DNA"/>
</dbReference>
<keyword evidence="3" id="KW-0732">Signal</keyword>
<dbReference type="CDD" id="cd00118">
    <property type="entry name" value="LysM"/>
    <property type="match status" value="5"/>
</dbReference>
<feature type="chain" id="PRO_5036266788" description="LysM domain-containing protein" evidence="3">
    <location>
        <begin position="20"/>
        <end position="666"/>
    </location>
</feature>
<protein>
    <recommendedName>
        <fullName evidence="4">LysM domain-containing protein</fullName>
    </recommendedName>
</protein>
<evidence type="ECO:0000313" key="5">
    <source>
        <dbReference type="EMBL" id="KAF7165320.1"/>
    </source>
</evidence>
<evidence type="ECO:0000313" key="7">
    <source>
        <dbReference type="Proteomes" id="UP000641853"/>
    </source>
</evidence>
<dbReference type="InterPro" id="IPR018392">
    <property type="entry name" value="LysM"/>
</dbReference>
<organism evidence="6 7">
    <name type="scientific">Aspergillus felis</name>
    <dbReference type="NCBI Taxonomy" id="1287682"/>
    <lineage>
        <taxon>Eukaryota</taxon>
        <taxon>Fungi</taxon>
        <taxon>Dikarya</taxon>
        <taxon>Ascomycota</taxon>
        <taxon>Pezizomycotina</taxon>
        <taxon>Eurotiomycetes</taxon>
        <taxon>Eurotiomycetidae</taxon>
        <taxon>Eurotiales</taxon>
        <taxon>Aspergillaceae</taxon>
        <taxon>Aspergillus</taxon>
        <taxon>Aspergillus subgen. Fumigati</taxon>
    </lineage>
</organism>
<gene>
    <name evidence="5" type="ORF">CNMCM5623_009525</name>
    <name evidence="6" type="ORF">CNMCM7691_008737</name>
</gene>
<feature type="domain" description="LysM" evidence="4">
    <location>
        <begin position="269"/>
        <end position="320"/>
    </location>
</feature>
<dbReference type="Proteomes" id="UP000654922">
    <property type="component" value="Unassembled WGS sequence"/>
</dbReference>
<feature type="domain" description="LysM" evidence="4">
    <location>
        <begin position="550"/>
        <end position="597"/>
    </location>
</feature>
<feature type="domain" description="LysM" evidence="4">
    <location>
        <begin position="615"/>
        <end position="662"/>
    </location>
</feature>
<dbReference type="Pfam" id="PF01476">
    <property type="entry name" value="LysM"/>
    <property type="match status" value="5"/>
</dbReference>
<dbReference type="AlphaFoldDB" id="A0A8H6QVM2"/>
<comment type="caution">
    <text evidence="6">The sequence shown here is derived from an EMBL/GenBank/DDBJ whole genome shotgun (WGS) entry which is preliminary data.</text>
</comment>
<dbReference type="PANTHER" id="PTHR34997:SF1">
    <property type="entry name" value="PEPTIDOGLYCAN-BINDING LYSIN DOMAIN"/>
    <property type="match status" value="1"/>
</dbReference>
<accession>A0A8H6QVM2</accession>
<evidence type="ECO:0000313" key="6">
    <source>
        <dbReference type="EMBL" id="KAF7179688.1"/>
    </source>
</evidence>
<dbReference type="SUPFAM" id="SSF54106">
    <property type="entry name" value="LysM domain"/>
    <property type="match status" value="4"/>
</dbReference>
<dbReference type="GO" id="GO:0008061">
    <property type="term" value="F:chitin binding"/>
    <property type="evidence" value="ECO:0007669"/>
    <property type="project" value="UniProtKB-KW"/>
</dbReference>
<dbReference type="PANTHER" id="PTHR34997">
    <property type="entry name" value="AM15"/>
    <property type="match status" value="1"/>
</dbReference>
<dbReference type="OrthoDB" id="5985073at2759"/>
<evidence type="ECO:0000256" key="2">
    <source>
        <dbReference type="ARBA" id="ARBA00023026"/>
    </source>
</evidence>
<dbReference type="SMART" id="SM00257">
    <property type="entry name" value="LysM"/>
    <property type="match status" value="5"/>
</dbReference>
<feature type="domain" description="LysM" evidence="4">
    <location>
        <begin position="218"/>
        <end position="263"/>
    </location>
</feature>
<dbReference type="InterPro" id="IPR052210">
    <property type="entry name" value="LysM1-like"/>
</dbReference>
<dbReference type="EMBL" id="JACBAE010001319">
    <property type="protein sequence ID" value="KAF7165320.1"/>
    <property type="molecule type" value="Genomic_DNA"/>
</dbReference>
<dbReference type="InterPro" id="IPR036779">
    <property type="entry name" value="LysM_dom_sf"/>
</dbReference>
<dbReference type="Gene3D" id="3.10.350.10">
    <property type="entry name" value="LysM domain"/>
    <property type="match status" value="5"/>
</dbReference>
<keyword evidence="7" id="KW-1185">Reference proteome</keyword>
<feature type="signal peptide" evidence="3">
    <location>
        <begin position="1"/>
        <end position="19"/>
    </location>
</feature>
<evidence type="ECO:0000259" key="4">
    <source>
        <dbReference type="PROSITE" id="PS51782"/>
    </source>
</evidence>
<keyword evidence="1" id="KW-0147">Chitin-binding</keyword>
<reference evidence="6" key="1">
    <citation type="submission" date="2020-06" db="EMBL/GenBank/DDBJ databases">
        <title>Draft genome sequences of strains closely related to Aspergillus parafelis and Aspergillus hiratsukae.</title>
        <authorList>
            <person name="Dos Santos R.A.C."/>
            <person name="Rivero-Menendez O."/>
            <person name="Steenwyk J.L."/>
            <person name="Mead M.E."/>
            <person name="Goldman G.H."/>
            <person name="Alastruey-Izquierdo A."/>
            <person name="Rokas A."/>
        </authorList>
    </citation>
    <scope>NUCLEOTIDE SEQUENCE</scope>
    <source>
        <strain evidence="5">CNM-CM5623</strain>
        <strain evidence="6">CNM-CM7691</strain>
    </source>
</reference>
<evidence type="ECO:0000256" key="3">
    <source>
        <dbReference type="SAM" id="SignalP"/>
    </source>
</evidence>
<keyword evidence="2" id="KW-0843">Virulence</keyword>
<proteinExistence type="predicted"/>
<dbReference type="PROSITE" id="PS51782">
    <property type="entry name" value="LYSM"/>
    <property type="match status" value="5"/>
</dbReference>
<name>A0A8H6QVM2_9EURO</name>